<dbReference type="InterPro" id="IPR028098">
    <property type="entry name" value="Glyco_trans_4-like_N"/>
</dbReference>
<dbReference type="InterPro" id="IPR001296">
    <property type="entry name" value="Glyco_trans_1"/>
</dbReference>
<evidence type="ECO:0000313" key="4">
    <source>
        <dbReference type="Proteomes" id="UP000620559"/>
    </source>
</evidence>
<dbReference type="EMBL" id="JADEWL010000182">
    <property type="protein sequence ID" value="MBE9216597.1"/>
    <property type="molecule type" value="Genomic_DNA"/>
</dbReference>
<dbReference type="GO" id="GO:0016757">
    <property type="term" value="F:glycosyltransferase activity"/>
    <property type="evidence" value="ECO:0007669"/>
    <property type="project" value="InterPro"/>
</dbReference>
<comment type="caution">
    <text evidence="3">The sequence shown here is derived from an EMBL/GenBank/DDBJ whole genome shotgun (WGS) entry which is preliminary data.</text>
</comment>
<feature type="domain" description="Glycosyltransferase subfamily 4-like N-terminal" evidence="2">
    <location>
        <begin position="18"/>
        <end position="176"/>
    </location>
</feature>
<proteinExistence type="predicted"/>
<accession>A0A8J7K827</accession>
<dbReference type="Proteomes" id="UP000620559">
    <property type="component" value="Unassembled WGS sequence"/>
</dbReference>
<dbReference type="Pfam" id="PF00534">
    <property type="entry name" value="Glycos_transf_1"/>
    <property type="match status" value="1"/>
</dbReference>
<organism evidence="3 4">
    <name type="scientific">Plectonema cf. radiosum LEGE 06105</name>
    <dbReference type="NCBI Taxonomy" id="945769"/>
    <lineage>
        <taxon>Bacteria</taxon>
        <taxon>Bacillati</taxon>
        <taxon>Cyanobacteriota</taxon>
        <taxon>Cyanophyceae</taxon>
        <taxon>Oscillatoriophycideae</taxon>
        <taxon>Oscillatoriales</taxon>
        <taxon>Microcoleaceae</taxon>
        <taxon>Plectonema</taxon>
    </lineage>
</organism>
<feature type="domain" description="Glycosyl transferase family 1" evidence="1">
    <location>
        <begin position="196"/>
        <end position="343"/>
    </location>
</feature>
<dbReference type="Gene3D" id="3.40.50.2000">
    <property type="entry name" value="Glycogen Phosphorylase B"/>
    <property type="match status" value="2"/>
</dbReference>
<sequence length="368" mass="40346">MSKSSADIAIFLRCLYSGGAERVLLNLGRGFVQKGLKVDMVLVKAVGSLLKQLPPEIRLIDLKAQSKLSILPKLIKYLQQENPTTMLAALHYPCEIALLAKPMAGVSTRIIVSEHNHLSLEAKRIPQLSTSLTPLAARLLYPWADGIVSVSEGVAADLAKVTNLPKKRIDLIYNPVITPELFVKARESVNHPWFESGQPPVILAVGRLHPQKDYPTLLRAFTQVRQQFRCRLVILGEGPEKDNLNNLINQLELQADVAMLGFVDNPYAYMANSAVFVLSSAWEGFGNVIAEALAVGTPVVSTNCESGPREILADGKYGELTPVGDAKAMAKAILNVLSGNRKQVDAQWLNQFKLETCTEKYLEVLGIN</sequence>
<evidence type="ECO:0000313" key="3">
    <source>
        <dbReference type="EMBL" id="MBE9216597.1"/>
    </source>
</evidence>
<dbReference type="CDD" id="cd03811">
    <property type="entry name" value="GT4_GT28_WabH-like"/>
    <property type="match status" value="1"/>
</dbReference>
<dbReference type="PANTHER" id="PTHR12526:SF630">
    <property type="entry name" value="GLYCOSYLTRANSFERASE"/>
    <property type="match status" value="1"/>
</dbReference>
<dbReference type="Pfam" id="PF13439">
    <property type="entry name" value="Glyco_transf_4"/>
    <property type="match status" value="1"/>
</dbReference>
<reference evidence="3" key="1">
    <citation type="submission" date="2020-10" db="EMBL/GenBank/DDBJ databases">
        <authorList>
            <person name="Castelo-Branco R."/>
            <person name="Eusebio N."/>
            <person name="Adriana R."/>
            <person name="Vieira A."/>
            <person name="Brugerolle De Fraissinette N."/>
            <person name="Rezende De Castro R."/>
            <person name="Schneider M.P."/>
            <person name="Vasconcelos V."/>
            <person name="Leao P.N."/>
        </authorList>
    </citation>
    <scope>NUCLEOTIDE SEQUENCE</scope>
    <source>
        <strain evidence="3">LEGE 06105</strain>
    </source>
</reference>
<protein>
    <submittedName>
        <fullName evidence="3">Glycosyltransferase</fullName>
    </submittedName>
</protein>
<evidence type="ECO:0000259" key="1">
    <source>
        <dbReference type="Pfam" id="PF00534"/>
    </source>
</evidence>
<dbReference type="AlphaFoldDB" id="A0A8J7K827"/>
<evidence type="ECO:0000259" key="2">
    <source>
        <dbReference type="Pfam" id="PF13439"/>
    </source>
</evidence>
<dbReference type="RefSeq" id="WP_193925251.1">
    <property type="nucleotide sequence ID" value="NZ_JADEWL010000182.1"/>
</dbReference>
<gene>
    <name evidence="3" type="ORF">IQ247_28730</name>
</gene>
<dbReference type="PANTHER" id="PTHR12526">
    <property type="entry name" value="GLYCOSYLTRANSFERASE"/>
    <property type="match status" value="1"/>
</dbReference>
<dbReference type="SUPFAM" id="SSF53756">
    <property type="entry name" value="UDP-Glycosyltransferase/glycogen phosphorylase"/>
    <property type="match status" value="1"/>
</dbReference>
<keyword evidence="4" id="KW-1185">Reference proteome</keyword>
<name>A0A8J7K827_9CYAN</name>